<comment type="caution">
    <text evidence="2">The sequence shown here is derived from an EMBL/GenBank/DDBJ whole genome shotgun (WGS) entry which is preliminary data.</text>
</comment>
<dbReference type="AlphaFoldDB" id="A0AAV9G8R1"/>
<protein>
    <recommendedName>
        <fullName evidence="1">F-box domain-containing protein</fullName>
    </recommendedName>
</protein>
<proteinExistence type="predicted"/>
<sequence length="561" mass="61669">MDFFFKGGQVVLVSASTPHFTRNRQASLTRMALLLSLPAEVLSEIFNYLPRSSFSSFCQTSKRAQAVAEPPLYSQIEWTFSHGGEQNESNRAHQIHPFFRTISHHPELAEQVKTAVLLSGTEPSAWATRLPLCPTPTDSDPEWLKFFDTKVQPLLEDTESAQLHRNEVQNGNPGALVGTLLRALPNLASLTLDYPLLQQSHLPLRTLPRLTNLAILNTIDSRLINIFPTEYPPLASLFSSPLPTLQHLTTPFQALQPTLLLNPSLPSLLTLNLTSHFTHPSALSHLLTCTPALAELSYFHIEDMDTLVADANGFHIEDNTAMWESFSAAVQSVASTIETLRISVDLAATTENTGYISDADWVFGISKRRGGLGTLRGCDALKGVEVPMYLLFNTWGGIGGGRLGEVLPVGLKVLTLRDDYVFDEDLEGCAPGVVIPALEEFLRECEELEEVRLMLRLRGFGQGGRDGPGITGVYSFLVGGNLRALEKMGRKAGVKVVVYMRESSELSAERGCVDLLNELVLFDPNDPGSSDDGGSVVKGAAAYLKRKVHKRARCFISNWEE</sequence>
<organism evidence="2 3">
    <name type="scientific">Podospora aff. communis PSN243</name>
    <dbReference type="NCBI Taxonomy" id="3040156"/>
    <lineage>
        <taxon>Eukaryota</taxon>
        <taxon>Fungi</taxon>
        <taxon>Dikarya</taxon>
        <taxon>Ascomycota</taxon>
        <taxon>Pezizomycotina</taxon>
        <taxon>Sordariomycetes</taxon>
        <taxon>Sordariomycetidae</taxon>
        <taxon>Sordariales</taxon>
        <taxon>Podosporaceae</taxon>
        <taxon>Podospora</taxon>
    </lineage>
</organism>
<accession>A0AAV9G8R1</accession>
<dbReference type="SUPFAM" id="SSF81383">
    <property type="entry name" value="F-box domain"/>
    <property type="match status" value="1"/>
</dbReference>
<dbReference type="InterPro" id="IPR001810">
    <property type="entry name" value="F-box_dom"/>
</dbReference>
<keyword evidence="3" id="KW-1185">Reference proteome</keyword>
<name>A0AAV9G8R1_9PEZI</name>
<evidence type="ECO:0000313" key="3">
    <source>
        <dbReference type="Proteomes" id="UP001321760"/>
    </source>
</evidence>
<gene>
    <name evidence="2" type="ORF">QBC34DRAFT_385986</name>
</gene>
<dbReference type="EMBL" id="MU865987">
    <property type="protein sequence ID" value="KAK4443782.1"/>
    <property type="molecule type" value="Genomic_DNA"/>
</dbReference>
<feature type="domain" description="F-box" evidence="1">
    <location>
        <begin position="31"/>
        <end position="76"/>
    </location>
</feature>
<dbReference type="Gene3D" id="3.80.10.10">
    <property type="entry name" value="Ribonuclease Inhibitor"/>
    <property type="match status" value="1"/>
</dbReference>
<dbReference type="InterPro" id="IPR036047">
    <property type="entry name" value="F-box-like_dom_sf"/>
</dbReference>
<evidence type="ECO:0000259" key="1">
    <source>
        <dbReference type="PROSITE" id="PS50181"/>
    </source>
</evidence>
<dbReference type="Proteomes" id="UP001321760">
    <property type="component" value="Unassembled WGS sequence"/>
</dbReference>
<reference evidence="2" key="2">
    <citation type="submission" date="2023-05" db="EMBL/GenBank/DDBJ databases">
        <authorList>
            <consortium name="Lawrence Berkeley National Laboratory"/>
            <person name="Steindorff A."/>
            <person name="Hensen N."/>
            <person name="Bonometti L."/>
            <person name="Westerberg I."/>
            <person name="Brannstrom I.O."/>
            <person name="Guillou S."/>
            <person name="Cros-Aarteil S."/>
            <person name="Calhoun S."/>
            <person name="Haridas S."/>
            <person name="Kuo A."/>
            <person name="Mondo S."/>
            <person name="Pangilinan J."/>
            <person name="Riley R."/>
            <person name="Labutti K."/>
            <person name="Andreopoulos B."/>
            <person name="Lipzen A."/>
            <person name="Chen C."/>
            <person name="Yanf M."/>
            <person name="Daum C."/>
            <person name="Ng V."/>
            <person name="Clum A."/>
            <person name="Ohm R."/>
            <person name="Martin F."/>
            <person name="Silar P."/>
            <person name="Natvig D."/>
            <person name="Lalanne C."/>
            <person name="Gautier V."/>
            <person name="Ament-Velasquez S.L."/>
            <person name="Kruys A."/>
            <person name="Hutchinson M.I."/>
            <person name="Powell A.J."/>
            <person name="Barry K."/>
            <person name="Miller A.N."/>
            <person name="Grigoriev I.V."/>
            <person name="Debuchy R."/>
            <person name="Gladieux P."/>
            <person name="Thoren M.H."/>
            <person name="Johannesson H."/>
        </authorList>
    </citation>
    <scope>NUCLEOTIDE SEQUENCE</scope>
    <source>
        <strain evidence="2">PSN243</strain>
    </source>
</reference>
<reference evidence="2" key="1">
    <citation type="journal article" date="2023" name="Mol. Phylogenet. Evol.">
        <title>Genome-scale phylogeny and comparative genomics of the fungal order Sordariales.</title>
        <authorList>
            <person name="Hensen N."/>
            <person name="Bonometti L."/>
            <person name="Westerberg I."/>
            <person name="Brannstrom I.O."/>
            <person name="Guillou S."/>
            <person name="Cros-Aarteil S."/>
            <person name="Calhoun S."/>
            <person name="Haridas S."/>
            <person name="Kuo A."/>
            <person name="Mondo S."/>
            <person name="Pangilinan J."/>
            <person name="Riley R."/>
            <person name="LaButti K."/>
            <person name="Andreopoulos B."/>
            <person name="Lipzen A."/>
            <person name="Chen C."/>
            <person name="Yan M."/>
            <person name="Daum C."/>
            <person name="Ng V."/>
            <person name="Clum A."/>
            <person name="Steindorff A."/>
            <person name="Ohm R.A."/>
            <person name="Martin F."/>
            <person name="Silar P."/>
            <person name="Natvig D.O."/>
            <person name="Lalanne C."/>
            <person name="Gautier V."/>
            <person name="Ament-Velasquez S.L."/>
            <person name="Kruys A."/>
            <person name="Hutchinson M.I."/>
            <person name="Powell A.J."/>
            <person name="Barry K."/>
            <person name="Miller A.N."/>
            <person name="Grigoriev I.V."/>
            <person name="Debuchy R."/>
            <person name="Gladieux P."/>
            <person name="Hiltunen Thoren M."/>
            <person name="Johannesson H."/>
        </authorList>
    </citation>
    <scope>NUCLEOTIDE SEQUENCE</scope>
    <source>
        <strain evidence="2">PSN243</strain>
    </source>
</reference>
<dbReference type="PROSITE" id="PS50181">
    <property type="entry name" value="FBOX"/>
    <property type="match status" value="1"/>
</dbReference>
<dbReference type="Pfam" id="PF00646">
    <property type="entry name" value="F-box"/>
    <property type="match status" value="1"/>
</dbReference>
<evidence type="ECO:0000313" key="2">
    <source>
        <dbReference type="EMBL" id="KAK4443782.1"/>
    </source>
</evidence>
<dbReference type="InterPro" id="IPR032675">
    <property type="entry name" value="LRR_dom_sf"/>
</dbReference>